<evidence type="ECO:0000256" key="2">
    <source>
        <dbReference type="ARBA" id="ARBA00022741"/>
    </source>
</evidence>
<dbReference type="PANTHER" id="PTHR43289">
    <property type="entry name" value="MITOGEN-ACTIVATED PROTEIN KINASE KINASE KINASE 20-RELATED"/>
    <property type="match status" value="1"/>
</dbReference>
<evidence type="ECO:0000256" key="1">
    <source>
        <dbReference type="ARBA" id="ARBA00022679"/>
    </source>
</evidence>
<keyword evidence="2 5" id="KW-0547">Nucleotide-binding</keyword>
<evidence type="ECO:0000256" key="6">
    <source>
        <dbReference type="SAM" id="MobiDB-lite"/>
    </source>
</evidence>
<dbReference type="InterPro" id="IPR011009">
    <property type="entry name" value="Kinase-like_dom_sf"/>
</dbReference>
<sequence length="449" mass="49219">MLRTCPFRKNTASALCMIAGSRLGGRYRLLRPLGEGAMGVVWEAEHIATSRRVAVKVLRVPSESHRHRLQREARLCGAIAHRNVVEVHDAGETEACEPYVVMQLLHGETLADRLRRARRFKEAEVARIGRDIARALAAAHAKNVIHRDIKPSNVFLHQEPGTEEFVVKVLDFGVAKLLHASDTLVTERNGIVGTPAYMSPEQLASPHDVDARTDVWSLGVVLFEMLTGVRPVYPLELKEGHGLRPRPTPRVSDYVMNVDPELDDLVAYCLERDREQRIAKAATVADRLDLYLALRACTARRLTDSMLMVEPGRLTRPWAAPEPRITQSWHGSDGFSWIPETLPSRPEGSTAAAMVRTQAASTSAAAVAMRPGSQALNVLGGLMSLILVAVIVGDRMHGPAPAPAKAERGIASATAEIAAMPPPKCIEEPAHEDEPEEPEKAQGTKTKKR</sequence>
<dbReference type="Gene3D" id="3.30.200.20">
    <property type="entry name" value="Phosphorylase Kinase, domain 1"/>
    <property type="match status" value="1"/>
</dbReference>
<keyword evidence="4 5" id="KW-0067">ATP-binding</keyword>
<name>A0A6N7Q0R7_9BACT</name>
<evidence type="ECO:0000259" key="7">
    <source>
        <dbReference type="PROSITE" id="PS50011"/>
    </source>
</evidence>
<dbReference type="Gene3D" id="1.10.510.10">
    <property type="entry name" value="Transferase(Phosphotransferase) domain 1"/>
    <property type="match status" value="1"/>
</dbReference>
<dbReference type="InterPro" id="IPR000719">
    <property type="entry name" value="Prot_kinase_dom"/>
</dbReference>
<dbReference type="AlphaFoldDB" id="A0A6N7Q0R7"/>
<organism evidence="8 9">
    <name type="scientific">Polyangium spumosum</name>
    <dbReference type="NCBI Taxonomy" id="889282"/>
    <lineage>
        <taxon>Bacteria</taxon>
        <taxon>Pseudomonadati</taxon>
        <taxon>Myxococcota</taxon>
        <taxon>Polyangia</taxon>
        <taxon>Polyangiales</taxon>
        <taxon>Polyangiaceae</taxon>
        <taxon>Polyangium</taxon>
    </lineage>
</organism>
<evidence type="ECO:0000256" key="5">
    <source>
        <dbReference type="PROSITE-ProRule" id="PRU10141"/>
    </source>
</evidence>
<dbReference type="OrthoDB" id="4103069at2"/>
<dbReference type="GO" id="GO:0005524">
    <property type="term" value="F:ATP binding"/>
    <property type="evidence" value="ECO:0007669"/>
    <property type="project" value="UniProtKB-UniRule"/>
</dbReference>
<keyword evidence="1" id="KW-0808">Transferase</keyword>
<feature type="binding site" evidence="5">
    <location>
        <position position="56"/>
    </location>
    <ligand>
        <name>ATP</name>
        <dbReference type="ChEBI" id="CHEBI:30616"/>
    </ligand>
</feature>
<accession>A0A6N7Q0R7</accession>
<dbReference type="Pfam" id="PF00069">
    <property type="entry name" value="Pkinase"/>
    <property type="match status" value="1"/>
</dbReference>
<gene>
    <name evidence="8" type="ORF">GF068_39955</name>
</gene>
<dbReference type="GO" id="GO:0004674">
    <property type="term" value="F:protein serine/threonine kinase activity"/>
    <property type="evidence" value="ECO:0007669"/>
    <property type="project" value="TreeGrafter"/>
</dbReference>
<dbReference type="PANTHER" id="PTHR43289:SF6">
    <property type="entry name" value="SERINE_THREONINE-PROTEIN KINASE NEKL-3"/>
    <property type="match status" value="1"/>
</dbReference>
<dbReference type="PROSITE" id="PS50011">
    <property type="entry name" value="PROTEIN_KINASE_DOM"/>
    <property type="match status" value="1"/>
</dbReference>
<dbReference type="InterPro" id="IPR017441">
    <property type="entry name" value="Protein_kinase_ATP_BS"/>
</dbReference>
<dbReference type="CDD" id="cd14014">
    <property type="entry name" value="STKc_PknB_like"/>
    <property type="match status" value="1"/>
</dbReference>
<dbReference type="PROSITE" id="PS00107">
    <property type="entry name" value="PROTEIN_KINASE_ATP"/>
    <property type="match status" value="1"/>
</dbReference>
<dbReference type="SMART" id="SM00220">
    <property type="entry name" value="S_TKc"/>
    <property type="match status" value="1"/>
</dbReference>
<evidence type="ECO:0000256" key="4">
    <source>
        <dbReference type="ARBA" id="ARBA00022840"/>
    </source>
</evidence>
<reference evidence="8 9" key="1">
    <citation type="submission" date="2019-10" db="EMBL/GenBank/DDBJ databases">
        <title>A soil myxobacterium in the family Polyangiaceae.</title>
        <authorList>
            <person name="Li Y."/>
            <person name="Wang J."/>
        </authorList>
    </citation>
    <scope>NUCLEOTIDE SEQUENCE [LARGE SCALE GENOMIC DNA]</scope>
    <source>
        <strain evidence="8 9">DSM 14734</strain>
    </source>
</reference>
<proteinExistence type="predicted"/>
<keyword evidence="3 8" id="KW-0418">Kinase</keyword>
<feature type="domain" description="Protein kinase" evidence="7">
    <location>
        <begin position="27"/>
        <end position="292"/>
    </location>
</feature>
<dbReference type="EMBL" id="WJIE01000024">
    <property type="protein sequence ID" value="MRG98042.1"/>
    <property type="molecule type" value="Genomic_DNA"/>
</dbReference>
<feature type="region of interest" description="Disordered" evidence="6">
    <location>
        <begin position="411"/>
        <end position="449"/>
    </location>
</feature>
<evidence type="ECO:0000313" key="9">
    <source>
        <dbReference type="Proteomes" id="UP000440224"/>
    </source>
</evidence>
<dbReference type="PROSITE" id="PS00108">
    <property type="entry name" value="PROTEIN_KINASE_ST"/>
    <property type="match status" value="1"/>
</dbReference>
<dbReference type="RefSeq" id="WP_153824817.1">
    <property type="nucleotide sequence ID" value="NZ_WJIE01000024.1"/>
</dbReference>
<dbReference type="SUPFAM" id="SSF56112">
    <property type="entry name" value="Protein kinase-like (PK-like)"/>
    <property type="match status" value="1"/>
</dbReference>
<dbReference type="Proteomes" id="UP000440224">
    <property type="component" value="Unassembled WGS sequence"/>
</dbReference>
<evidence type="ECO:0000313" key="8">
    <source>
        <dbReference type="EMBL" id="MRG98042.1"/>
    </source>
</evidence>
<evidence type="ECO:0000256" key="3">
    <source>
        <dbReference type="ARBA" id="ARBA00022777"/>
    </source>
</evidence>
<keyword evidence="9" id="KW-1185">Reference proteome</keyword>
<comment type="caution">
    <text evidence="8">The sequence shown here is derived from an EMBL/GenBank/DDBJ whole genome shotgun (WGS) entry which is preliminary data.</text>
</comment>
<dbReference type="InterPro" id="IPR008271">
    <property type="entry name" value="Ser/Thr_kinase_AS"/>
</dbReference>
<protein>
    <submittedName>
        <fullName evidence="8">Protein kinase</fullName>
    </submittedName>
</protein>